<dbReference type="PANTHER" id="PTHR42796:SF4">
    <property type="entry name" value="FUMARYLACETOACETATE HYDROLASE DOMAIN-CONTAINING PROTEIN 2A"/>
    <property type="match status" value="1"/>
</dbReference>
<keyword evidence="6" id="KW-1185">Reference proteome</keyword>
<dbReference type="AlphaFoldDB" id="A0A1X7M2J3"/>
<dbReference type="STRING" id="1515439.SAMN06265784_11660"/>
<evidence type="ECO:0000256" key="3">
    <source>
        <dbReference type="ARBA" id="ARBA00022723"/>
    </source>
</evidence>
<comment type="similarity">
    <text evidence="2">Belongs to the FAH family.</text>
</comment>
<dbReference type="Proteomes" id="UP000193228">
    <property type="component" value="Unassembled WGS sequence"/>
</dbReference>
<evidence type="ECO:0000313" key="6">
    <source>
        <dbReference type="Proteomes" id="UP000193228"/>
    </source>
</evidence>
<dbReference type="Pfam" id="PF01557">
    <property type="entry name" value="FAA_hydrolase"/>
    <property type="match status" value="1"/>
</dbReference>
<dbReference type="SUPFAM" id="SSF56529">
    <property type="entry name" value="FAH"/>
    <property type="match status" value="1"/>
</dbReference>
<dbReference type="InterPro" id="IPR051121">
    <property type="entry name" value="FAH"/>
</dbReference>
<dbReference type="InterPro" id="IPR011234">
    <property type="entry name" value="Fumarylacetoacetase-like_C"/>
</dbReference>
<dbReference type="OrthoDB" id="9805307at2"/>
<dbReference type="InterPro" id="IPR036663">
    <property type="entry name" value="Fumarylacetoacetase_C_sf"/>
</dbReference>
<dbReference type="GO" id="GO:0044281">
    <property type="term" value="P:small molecule metabolic process"/>
    <property type="evidence" value="ECO:0007669"/>
    <property type="project" value="UniProtKB-ARBA"/>
</dbReference>
<evidence type="ECO:0000259" key="4">
    <source>
        <dbReference type="Pfam" id="PF01557"/>
    </source>
</evidence>
<accession>A0A1X7M2J3</accession>
<keyword evidence="3" id="KW-0479">Metal-binding</keyword>
<sequence length="307" mass="33428">MTPSYTLATFRHQGKPTPVIEVDRRYWPISTVAPDLLPADSARGLMQLFDDWEQSHKRLGSLAARLTSEGAPGEIQAPQSADDILAPLLYPNKLVMLGANYLDHMQQDAGYADFDKSSKIPVLFMKPPTTAIVGSGASVPYPIQTQKFDWEIELAVVIGKRATRLTVENAMSCIAGYTVGIDLSARDWQFHEKHLVKFDLFGGKAFDSSNPLGPCIVPADQINANDLQLTLKVNGEVKQHARTSLMIWNIAEQLAAITEHVTLEPGDIVMTGTPSGVGLKTGTFLKPGDRLDAEIEGIGHLAVQVQA</sequence>
<dbReference type="GO" id="GO:0046872">
    <property type="term" value="F:metal ion binding"/>
    <property type="evidence" value="ECO:0007669"/>
    <property type="project" value="UniProtKB-KW"/>
</dbReference>
<organism evidence="5 6">
    <name type="scientific">Paraburkholderia susongensis</name>
    <dbReference type="NCBI Taxonomy" id="1515439"/>
    <lineage>
        <taxon>Bacteria</taxon>
        <taxon>Pseudomonadati</taxon>
        <taxon>Pseudomonadota</taxon>
        <taxon>Betaproteobacteria</taxon>
        <taxon>Burkholderiales</taxon>
        <taxon>Burkholderiaceae</taxon>
        <taxon>Paraburkholderia</taxon>
    </lineage>
</organism>
<comment type="cofactor">
    <cofactor evidence="1">
        <name>Mg(2+)</name>
        <dbReference type="ChEBI" id="CHEBI:18420"/>
    </cofactor>
</comment>
<reference evidence="6" key="1">
    <citation type="submission" date="2017-04" db="EMBL/GenBank/DDBJ databases">
        <authorList>
            <person name="Varghese N."/>
            <person name="Submissions S."/>
        </authorList>
    </citation>
    <scope>NUCLEOTIDE SEQUENCE [LARGE SCALE GENOMIC DNA]</scope>
    <source>
        <strain evidence="6">LMG 29540</strain>
    </source>
</reference>
<dbReference type="GO" id="GO:0003824">
    <property type="term" value="F:catalytic activity"/>
    <property type="evidence" value="ECO:0007669"/>
    <property type="project" value="InterPro"/>
</dbReference>
<name>A0A1X7M2J3_9BURK</name>
<protein>
    <submittedName>
        <fullName evidence="5">2-keto-4-pentenoate hydratase/2-oxohepta-3-ene-1,7-dioic acid hydratase (Catechol pathway)</fullName>
    </submittedName>
</protein>
<dbReference type="RefSeq" id="WP_085489307.1">
    <property type="nucleotide sequence ID" value="NZ_FXAT01000016.1"/>
</dbReference>
<feature type="domain" description="Fumarylacetoacetase-like C-terminal" evidence="4">
    <location>
        <begin position="94"/>
        <end position="305"/>
    </location>
</feature>
<dbReference type="EMBL" id="FXAT01000016">
    <property type="protein sequence ID" value="SMG60396.1"/>
    <property type="molecule type" value="Genomic_DNA"/>
</dbReference>
<dbReference type="Gene3D" id="3.90.850.10">
    <property type="entry name" value="Fumarylacetoacetase-like, C-terminal domain"/>
    <property type="match status" value="1"/>
</dbReference>
<proteinExistence type="inferred from homology"/>
<dbReference type="PANTHER" id="PTHR42796">
    <property type="entry name" value="FUMARYLACETOACETATE HYDROLASE DOMAIN-CONTAINING PROTEIN 2A-RELATED"/>
    <property type="match status" value="1"/>
</dbReference>
<evidence type="ECO:0000256" key="2">
    <source>
        <dbReference type="ARBA" id="ARBA00010211"/>
    </source>
</evidence>
<evidence type="ECO:0000313" key="5">
    <source>
        <dbReference type="EMBL" id="SMG60396.1"/>
    </source>
</evidence>
<evidence type="ECO:0000256" key="1">
    <source>
        <dbReference type="ARBA" id="ARBA00001946"/>
    </source>
</evidence>
<gene>
    <name evidence="5" type="ORF">SAMN06265784_11660</name>
</gene>